<comment type="caution">
    <text evidence="2">The sequence shown here is derived from an EMBL/GenBank/DDBJ whole genome shotgun (WGS) entry which is preliminary data.</text>
</comment>
<feature type="region of interest" description="Disordered" evidence="1">
    <location>
        <begin position="70"/>
        <end position="90"/>
    </location>
</feature>
<proteinExistence type="predicted"/>
<evidence type="ECO:0000313" key="3">
    <source>
        <dbReference type="Proteomes" id="UP001283361"/>
    </source>
</evidence>
<dbReference type="Proteomes" id="UP001283361">
    <property type="component" value="Unassembled WGS sequence"/>
</dbReference>
<dbReference type="AlphaFoldDB" id="A0AAE0YQ77"/>
<organism evidence="2 3">
    <name type="scientific">Elysia crispata</name>
    <name type="common">lettuce slug</name>
    <dbReference type="NCBI Taxonomy" id="231223"/>
    <lineage>
        <taxon>Eukaryota</taxon>
        <taxon>Metazoa</taxon>
        <taxon>Spiralia</taxon>
        <taxon>Lophotrochozoa</taxon>
        <taxon>Mollusca</taxon>
        <taxon>Gastropoda</taxon>
        <taxon>Heterobranchia</taxon>
        <taxon>Euthyneura</taxon>
        <taxon>Panpulmonata</taxon>
        <taxon>Sacoglossa</taxon>
        <taxon>Placobranchoidea</taxon>
        <taxon>Plakobranchidae</taxon>
        <taxon>Elysia</taxon>
    </lineage>
</organism>
<reference evidence="2" key="1">
    <citation type="journal article" date="2023" name="G3 (Bethesda)">
        <title>A reference genome for the long-term kleptoplast-retaining sea slug Elysia crispata morphotype clarki.</title>
        <authorList>
            <person name="Eastman K.E."/>
            <person name="Pendleton A.L."/>
            <person name="Shaikh M.A."/>
            <person name="Suttiyut T."/>
            <person name="Ogas R."/>
            <person name="Tomko P."/>
            <person name="Gavelis G."/>
            <person name="Widhalm J.R."/>
            <person name="Wisecaver J.H."/>
        </authorList>
    </citation>
    <scope>NUCLEOTIDE SEQUENCE</scope>
    <source>
        <strain evidence="2">ECLA1</strain>
    </source>
</reference>
<accession>A0AAE0YQ77</accession>
<evidence type="ECO:0000313" key="2">
    <source>
        <dbReference type="EMBL" id="KAK3754265.1"/>
    </source>
</evidence>
<sequence length="90" mass="9869">MSFFFSFVSPSPYESVESLLLFLLCMKSREDTDSLVSTLSAKSAIFMKSESESKMTWDVKSVTAAPGDRSNYLGRAGPTREISGCARPTV</sequence>
<evidence type="ECO:0000256" key="1">
    <source>
        <dbReference type="SAM" id="MobiDB-lite"/>
    </source>
</evidence>
<gene>
    <name evidence="2" type="ORF">RRG08_050929</name>
</gene>
<protein>
    <submittedName>
        <fullName evidence="2">Uncharacterized protein</fullName>
    </submittedName>
</protein>
<dbReference type="EMBL" id="JAWDGP010005682">
    <property type="protein sequence ID" value="KAK3754265.1"/>
    <property type="molecule type" value="Genomic_DNA"/>
</dbReference>
<name>A0AAE0YQ77_9GAST</name>
<keyword evidence="3" id="KW-1185">Reference proteome</keyword>